<reference evidence="2" key="3">
    <citation type="submission" date="2015-04" db="UniProtKB">
        <authorList>
            <consortium name="EnsemblPlants"/>
        </authorList>
    </citation>
    <scope>IDENTIFICATION</scope>
    <source>
        <strain evidence="2">cv. Jemalong A17</strain>
    </source>
</reference>
<proteinExistence type="predicted"/>
<dbReference type="EMBL" id="CM001217">
    <property type="protein sequence ID" value="AES62208.1"/>
    <property type="molecule type" value="Genomic_DNA"/>
</dbReference>
<protein>
    <submittedName>
        <fullName evidence="1 2">Uncharacterized protein</fullName>
    </submittedName>
</protein>
<organism evidence="1 3">
    <name type="scientific">Medicago truncatula</name>
    <name type="common">Barrel medic</name>
    <name type="synonym">Medicago tribuloides</name>
    <dbReference type="NCBI Taxonomy" id="3880"/>
    <lineage>
        <taxon>Eukaryota</taxon>
        <taxon>Viridiplantae</taxon>
        <taxon>Streptophyta</taxon>
        <taxon>Embryophyta</taxon>
        <taxon>Tracheophyta</taxon>
        <taxon>Spermatophyta</taxon>
        <taxon>Magnoliopsida</taxon>
        <taxon>eudicotyledons</taxon>
        <taxon>Gunneridae</taxon>
        <taxon>Pentapetalae</taxon>
        <taxon>rosids</taxon>
        <taxon>fabids</taxon>
        <taxon>Fabales</taxon>
        <taxon>Fabaceae</taxon>
        <taxon>Papilionoideae</taxon>
        <taxon>50 kb inversion clade</taxon>
        <taxon>NPAAA clade</taxon>
        <taxon>Hologalegina</taxon>
        <taxon>IRL clade</taxon>
        <taxon>Trifolieae</taxon>
        <taxon>Medicago</taxon>
    </lineage>
</organism>
<dbReference type="HOGENOM" id="CLU_3053342_0_0_1"/>
<gene>
    <name evidence="1" type="ordered locus">MTR_1g095630</name>
</gene>
<dbReference type="AlphaFoldDB" id="G7I9L1"/>
<sequence>MASTISTTKVVSMVIGDNGRIGKALEGMGDGQDLANTNVPASSRMYTPIHVMFS</sequence>
<reference evidence="1 3" key="2">
    <citation type="journal article" date="2014" name="BMC Genomics">
        <title>An improved genome release (version Mt4.0) for the model legume Medicago truncatula.</title>
        <authorList>
            <person name="Tang H."/>
            <person name="Krishnakumar V."/>
            <person name="Bidwell S."/>
            <person name="Rosen B."/>
            <person name="Chan A."/>
            <person name="Zhou S."/>
            <person name="Gentzbittel L."/>
            <person name="Childs K.L."/>
            <person name="Yandell M."/>
            <person name="Gundlach H."/>
            <person name="Mayer K.F."/>
            <person name="Schwartz D.C."/>
            <person name="Town C.D."/>
        </authorList>
    </citation>
    <scope>GENOME REANNOTATION</scope>
    <source>
        <strain evidence="2 3">cv. Jemalong A17</strain>
    </source>
</reference>
<evidence type="ECO:0000313" key="2">
    <source>
        <dbReference type="EnsemblPlants" id="AES62208"/>
    </source>
</evidence>
<evidence type="ECO:0000313" key="3">
    <source>
        <dbReference type="Proteomes" id="UP000002051"/>
    </source>
</evidence>
<keyword evidence="3" id="KW-1185">Reference proteome</keyword>
<dbReference type="Proteomes" id="UP000002051">
    <property type="component" value="Unassembled WGS sequence"/>
</dbReference>
<name>G7I9L1_MEDTR</name>
<dbReference type="EnsemblPlants" id="AES62208">
    <property type="protein sequence ID" value="AES62208"/>
    <property type="gene ID" value="MTR_1g095630"/>
</dbReference>
<dbReference type="PaxDb" id="3880-AES62208"/>
<evidence type="ECO:0000313" key="1">
    <source>
        <dbReference type="EMBL" id="AES62208.1"/>
    </source>
</evidence>
<reference evidence="1 3" key="1">
    <citation type="journal article" date="2011" name="Nature">
        <title>The Medicago genome provides insight into the evolution of rhizobial symbioses.</title>
        <authorList>
            <person name="Young N.D."/>
            <person name="Debelle F."/>
            <person name="Oldroyd G.E."/>
            <person name="Geurts R."/>
            <person name="Cannon S.B."/>
            <person name="Udvardi M.K."/>
            <person name="Benedito V.A."/>
            <person name="Mayer K.F."/>
            <person name="Gouzy J."/>
            <person name="Schoof H."/>
            <person name="Van de Peer Y."/>
            <person name="Proost S."/>
            <person name="Cook D.R."/>
            <person name="Meyers B.C."/>
            <person name="Spannagl M."/>
            <person name="Cheung F."/>
            <person name="De Mita S."/>
            <person name="Krishnakumar V."/>
            <person name="Gundlach H."/>
            <person name="Zhou S."/>
            <person name="Mudge J."/>
            <person name="Bharti A.K."/>
            <person name="Murray J.D."/>
            <person name="Naoumkina M.A."/>
            <person name="Rosen B."/>
            <person name="Silverstein K.A."/>
            <person name="Tang H."/>
            <person name="Rombauts S."/>
            <person name="Zhao P.X."/>
            <person name="Zhou P."/>
            <person name="Barbe V."/>
            <person name="Bardou P."/>
            <person name="Bechner M."/>
            <person name="Bellec A."/>
            <person name="Berger A."/>
            <person name="Berges H."/>
            <person name="Bidwell S."/>
            <person name="Bisseling T."/>
            <person name="Choisne N."/>
            <person name="Couloux A."/>
            <person name="Denny R."/>
            <person name="Deshpande S."/>
            <person name="Dai X."/>
            <person name="Doyle J.J."/>
            <person name="Dudez A.M."/>
            <person name="Farmer A.D."/>
            <person name="Fouteau S."/>
            <person name="Franken C."/>
            <person name="Gibelin C."/>
            <person name="Gish J."/>
            <person name="Goldstein S."/>
            <person name="Gonzalez A.J."/>
            <person name="Green P.J."/>
            <person name="Hallab A."/>
            <person name="Hartog M."/>
            <person name="Hua A."/>
            <person name="Humphray S.J."/>
            <person name="Jeong D.H."/>
            <person name="Jing Y."/>
            <person name="Jocker A."/>
            <person name="Kenton S.M."/>
            <person name="Kim D.J."/>
            <person name="Klee K."/>
            <person name="Lai H."/>
            <person name="Lang C."/>
            <person name="Lin S."/>
            <person name="Macmil S.L."/>
            <person name="Magdelenat G."/>
            <person name="Matthews L."/>
            <person name="McCorrison J."/>
            <person name="Monaghan E.L."/>
            <person name="Mun J.H."/>
            <person name="Najar F.Z."/>
            <person name="Nicholson C."/>
            <person name="Noirot C."/>
            <person name="O'Bleness M."/>
            <person name="Paule C.R."/>
            <person name="Poulain J."/>
            <person name="Prion F."/>
            <person name="Qin B."/>
            <person name="Qu C."/>
            <person name="Retzel E.F."/>
            <person name="Riddle C."/>
            <person name="Sallet E."/>
            <person name="Samain S."/>
            <person name="Samson N."/>
            <person name="Sanders I."/>
            <person name="Saurat O."/>
            <person name="Scarpelli C."/>
            <person name="Schiex T."/>
            <person name="Segurens B."/>
            <person name="Severin A.J."/>
            <person name="Sherrier D.J."/>
            <person name="Shi R."/>
            <person name="Sims S."/>
            <person name="Singer S.R."/>
            <person name="Sinharoy S."/>
            <person name="Sterck L."/>
            <person name="Viollet A."/>
            <person name="Wang B.B."/>
            <person name="Wang K."/>
            <person name="Wang M."/>
            <person name="Wang X."/>
            <person name="Warfsmann J."/>
            <person name="Weissenbach J."/>
            <person name="White D.D."/>
            <person name="White J.D."/>
            <person name="Wiley G.B."/>
            <person name="Wincker P."/>
            <person name="Xing Y."/>
            <person name="Yang L."/>
            <person name="Yao Z."/>
            <person name="Ying F."/>
            <person name="Zhai J."/>
            <person name="Zhou L."/>
            <person name="Zuber A."/>
            <person name="Denarie J."/>
            <person name="Dixon R.A."/>
            <person name="May G.D."/>
            <person name="Schwartz D.C."/>
            <person name="Rogers J."/>
            <person name="Quetier F."/>
            <person name="Town C.D."/>
            <person name="Roe B.A."/>
        </authorList>
    </citation>
    <scope>NUCLEOTIDE SEQUENCE [LARGE SCALE GENOMIC DNA]</scope>
    <source>
        <strain evidence="1">A17</strain>
        <strain evidence="2 3">cv. Jemalong A17</strain>
    </source>
</reference>
<accession>G7I9L1</accession>